<keyword evidence="3 7" id="KW-0547">Nucleotide-binding</keyword>
<dbReference type="RefSeq" id="WP_252849782.1">
    <property type="nucleotide sequence ID" value="NZ_BAPW01000002.1"/>
</dbReference>
<reference evidence="9 10" key="1">
    <citation type="submission" date="2022-06" db="EMBL/GenBank/DDBJ databases">
        <title>Whole-genome of Asaia lannensis strain LMG 27011T.</title>
        <authorList>
            <person name="Sombolestani A."/>
        </authorList>
    </citation>
    <scope>NUCLEOTIDE SEQUENCE [LARGE SCALE GENOMIC DNA]</scope>
    <source>
        <strain evidence="9 10">NBRC 102526</strain>
    </source>
</reference>
<evidence type="ECO:0000313" key="9">
    <source>
        <dbReference type="EMBL" id="MCO6160745.1"/>
    </source>
</evidence>
<evidence type="ECO:0000256" key="6">
    <source>
        <dbReference type="ARBA" id="ARBA00023080"/>
    </source>
</evidence>
<name>A0ABT1CIQ8_9PROT</name>
<gene>
    <name evidence="9" type="primary">rdgB</name>
    <name evidence="9" type="ORF">NF685_11955</name>
</gene>
<comment type="similarity">
    <text evidence="1 7 8">Belongs to the HAM1 NTPase family.</text>
</comment>
<comment type="caution">
    <text evidence="9">The sequence shown here is derived from an EMBL/GenBank/DDBJ whole genome shotgun (WGS) entry which is preliminary data.</text>
</comment>
<evidence type="ECO:0000256" key="7">
    <source>
        <dbReference type="HAMAP-Rule" id="MF_01405"/>
    </source>
</evidence>
<dbReference type="PANTHER" id="PTHR11067:SF9">
    <property type="entry name" value="INOSINE TRIPHOSPHATE PYROPHOSPHATASE"/>
    <property type="match status" value="1"/>
</dbReference>
<dbReference type="InterPro" id="IPR020922">
    <property type="entry name" value="dITP/XTP_pyrophosphatase"/>
</dbReference>
<feature type="binding site" evidence="7">
    <location>
        <begin position="162"/>
        <end position="165"/>
    </location>
    <ligand>
        <name>substrate</name>
    </ligand>
</feature>
<evidence type="ECO:0000256" key="1">
    <source>
        <dbReference type="ARBA" id="ARBA00008023"/>
    </source>
</evidence>
<dbReference type="EC" id="3.6.1.66" evidence="7"/>
<dbReference type="CDD" id="cd00515">
    <property type="entry name" value="HAM1"/>
    <property type="match status" value="1"/>
</dbReference>
<dbReference type="Pfam" id="PF01725">
    <property type="entry name" value="Ham1p_like"/>
    <property type="match status" value="1"/>
</dbReference>
<comment type="function">
    <text evidence="7">Pyrophosphatase that catalyzes the hydrolysis of nucleoside triphosphates to their monophosphate derivatives, with a high preference for the non-canonical purine nucleotides XTP (xanthosine triphosphate), dITP (deoxyinosine triphosphate) and ITP. Seems to function as a house-cleaning enzyme that removes non-canonical purine nucleotides from the nucleotide pool, thus preventing their incorporation into DNA/RNA and avoiding chromosomal lesions.</text>
</comment>
<feature type="binding site" evidence="7">
    <location>
        <position position="82"/>
    </location>
    <ligand>
        <name>substrate</name>
    </ligand>
</feature>
<organism evidence="9 10">
    <name type="scientific">Asaia lannensis NBRC 102526</name>
    <dbReference type="NCBI Taxonomy" id="1307926"/>
    <lineage>
        <taxon>Bacteria</taxon>
        <taxon>Pseudomonadati</taxon>
        <taxon>Pseudomonadota</taxon>
        <taxon>Alphaproteobacteria</taxon>
        <taxon>Acetobacterales</taxon>
        <taxon>Acetobacteraceae</taxon>
        <taxon>Asaia</taxon>
    </lineage>
</organism>
<dbReference type="HAMAP" id="MF_01405">
    <property type="entry name" value="Non_canon_purine_NTPase"/>
    <property type="match status" value="1"/>
</dbReference>
<dbReference type="InterPro" id="IPR029001">
    <property type="entry name" value="ITPase-like_fam"/>
</dbReference>
<dbReference type="EMBL" id="JAMXQU010000010">
    <property type="protein sequence ID" value="MCO6160745.1"/>
    <property type="molecule type" value="Genomic_DNA"/>
</dbReference>
<protein>
    <recommendedName>
        <fullName evidence="7">dITP/XTP pyrophosphatase</fullName>
        <ecNumber evidence="7">3.6.1.66</ecNumber>
    </recommendedName>
    <alternativeName>
        <fullName evidence="7">Non-canonical purine NTP pyrophosphatase</fullName>
    </alternativeName>
    <alternativeName>
        <fullName evidence="7">Non-standard purine NTP pyrophosphatase</fullName>
    </alternativeName>
    <alternativeName>
        <fullName evidence="7">Nucleoside-triphosphate diphosphatase</fullName>
    </alternativeName>
    <alternativeName>
        <fullName evidence="7">Nucleoside-triphosphate pyrophosphatase</fullName>
        <shortName evidence="7">NTPase</shortName>
    </alternativeName>
</protein>
<feature type="binding site" evidence="7">
    <location>
        <begin position="20"/>
        <end position="25"/>
    </location>
    <ligand>
        <name>substrate</name>
    </ligand>
</feature>
<dbReference type="Proteomes" id="UP001523401">
    <property type="component" value="Unassembled WGS sequence"/>
</dbReference>
<feature type="binding site" evidence="7">
    <location>
        <position position="81"/>
    </location>
    <ligand>
        <name>Mg(2+)</name>
        <dbReference type="ChEBI" id="CHEBI:18420"/>
    </ligand>
</feature>
<evidence type="ECO:0000256" key="5">
    <source>
        <dbReference type="ARBA" id="ARBA00022842"/>
    </source>
</evidence>
<evidence type="ECO:0000256" key="8">
    <source>
        <dbReference type="RuleBase" id="RU003781"/>
    </source>
</evidence>
<keyword evidence="10" id="KW-1185">Reference proteome</keyword>
<dbReference type="Gene3D" id="3.90.950.10">
    <property type="match status" value="1"/>
</dbReference>
<feature type="binding site" evidence="7">
    <location>
        <position position="185"/>
    </location>
    <ligand>
        <name>substrate</name>
    </ligand>
</feature>
<comment type="cofactor">
    <cofactor evidence="7">
        <name>Mg(2+)</name>
        <dbReference type="ChEBI" id="CHEBI:18420"/>
    </cofactor>
    <text evidence="7">Binds 1 Mg(2+) ion per subunit.</text>
</comment>
<dbReference type="InterPro" id="IPR002637">
    <property type="entry name" value="RdgB/HAM1"/>
</dbReference>
<accession>A0ABT1CIQ8</accession>
<feature type="binding site" evidence="7">
    <location>
        <position position="52"/>
    </location>
    <ligand>
        <name>Mg(2+)</name>
        <dbReference type="ChEBI" id="CHEBI:18420"/>
    </ligand>
</feature>
<evidence type="ECO:0000256" key="4">
    <source>
        <dbReference type="ARBA" id="ARBA00022801"/>
    </source>
</evidence>
<comment type="catalytic activity">
    <reaction evidence="7">
        <text>XTP + H2O = XMP + diphosphate + H(+)</text>
        <dbReference type="Rhea" id="RHEA:28610"/>
        <dbReference type="ChEBI" id="CHEBI:15377"/>
        <dbReference type="ChEBI" id="CHEBI:15378"/>
        <dbReference type="ChEBI" id="CHEBI:33019"/>
        <dbReference type="ChEBI" id="CHEBI:57464"/>
        <dbReference type="ChEBI" id="CHEBI:61314"/>
        <dbReference type="EC" id="3.6.1.66"/>
    </reaction>
</comment>
<keyword evidence="4 7" id="KW-0378">Hydrolase</keyword>
<comment type="catalytic activity">
    <reaction evidence="7">
        <text>dITP + H2O = dIMP + diphosphate + H(+)</text>
        <dbReference type="Rhea" id="RHEA:28342"/>
        <dbReference type="ChEBI" id="CHEBI:15377"/>
        <dbReference type="ChEBI" id="CHEBI:15378"/>
        <dbReference type="ChEBI" id="CHEBI:33019"/>
        <dbReference type="ChEBI" id="CHEBI:61194"/>
        <dbReference type="ChEBI" id="CHEBI:61382"/>
        <dbReference type="EC" id="3.6.1.66"/>
    </reaction>
</comment>
<dbReference type="SUPFAM" id="SSF52972">
    <property type="entry name" value="ITPase-like"/>
    <property type="match status" value="1"/>
</dbReference>
<keyword evidence="5 7" id="KW-0460">Magnesium</keyword>
<evidence type="ECO:0000256" key="3">
    <source>
        <dbReference type="ARBA" id="ARBA00022741"/>
    </source>
</evidence>
<evidence type="ECO:0000256" key="2">
    <source>
        <dbReference type="ARBA" id="ARBA00022723"/>
    </source>
</evidence>
<sequence length="210" mass="22281">MSSEAAGRLLKRGERVVLASHNKGKLVEFRALLADSGIEIVSAAELDLPEPEETADSFEGNAAIKALAAARATGLPALSDDSGFCVSALDGRPGIYSARWAGPGGDMQVAMQRVHDEMGDNPDRSAAFVAVLCVAWPDGTTRFAEGRCEGEVCWPPRGAQGHGYDPVFIPDGERRSFAELSAEEKNATSHRGRALARFLKTCVAPGDTPR</sequence>
<keyword evidence="2 7" id="KW-0479">Metal-binding</keyword>
<dbReference type="NCBIfam" id="TIGR00042">
    <property type="entry name" value="RdgB/HAM1 family non-canonical purine NTP pyrophosphatase"/>
    <property type="match status" value="1"/>
</dbReference>
<feature type="active site" description="Proton acceptor" evidence="7">
    <location>
        <position position="81"/>
    </location>
</feature>
<evidence type="ECO:0000313" key="10">
    <source>
        <dbReference type="Proteomes" id="UP001523401"/>
    </source>
</evidence>
<dbReference type="PANTHER" id="PTHR11067">
    <property type="entry name" value="INOSINE TRIPHOSPHATE PYROPHOSPHATASE/HAM1 PROTEIN"/>
    <property type="match status" value="1"/>
</dbReference>
<keyword evidence="6 7" id="KW-0546">Nucleotide metabolism</keyword>
<comment type="subunit">
    <text evidence="7">Homodimer.</text>
</comment>
<feature type="binding site" evidence="7">
    <location>
        <begin position="190"/>
        <end position="191"/>
    </location>
    <ligand>
        <name>substrate</name>
    </ligand>
</feature>
<proteinExistence type="inferred from homology"/>
<comment type="catalytic activity">
    <reaction evidence="7">
        <text>ITP + H2O = IMP + diphosphate + H(+)</text>
        <dbReference type="Rhea" id="RHEA:29399"/>
        <dbReference type="ChEBI" id="CHEBI:15377"/>
        <dbReference type="ChEBI" id="CHEBI:15378"/>
        <dbReference type="ChEBI" id="CHEBI:33019"/>
        <dbReference type="ChEBI" id="CHEBI:58053"/>
        <dbReference type="ChEBI" id="CHEBI:61402"/>
        <dbReference type="EC" id="3.6.1.66"/>
    </reaction>
</comment>